<evidence type="ECO:0000256" key="1">
    <source>
        <dbReference type="ARBA" id="ARBA00006484"/>
    </source>
</evidence>
<evidence type="ECO:0000256" key="9">
    <source>
        <dbReference type="ARBA" id="ARBA00045650"/>
    </source>
</evidence>
<sequence>MTTSATSFTGNALGTALITGASTGIGAVYADRLAHRGYDLILVARNGEKLKELAASLSSATGRSVDAVAADLTNKADLRRVEEQLRSDASITMLVNNAGFGGTTSLVDSKIDELENMIELNVTALTRLTYAVVPGFLARGKGAIINISSVVAVAPELLNGVYSGTKAYVLNLTQSLHKEVGGKGVQVQAVLPGATASEFWDRAGIGGHENLPSEIVMSSEEMVDASLAGFDSGELVTIPALPEVADWERFNAARVALGPNLSHKHAAKRYGVRS</sequence>
<comment type="function">
    <text evidence="9">NADP-dependent dehydrogenase with broad substrate specificity acting on 3-hydroxy acids. Catalyzes the NADP-dependent oxidation of L-allo-threonine to L-2-amino-3-keto-butyrate, which is spontaneously decarboxylated into aminoacetone. Also acts on D-threonine, L-serine, D-serine, D-3-hydroxyisobutyrate, L-3-hydroxyisobutyrate, D-glycerate and L-glycerate. Able to catalyze the reduction of the malonic semialdehyde to 3-hydroxypropionic acid. YdfG is apparently supplementing RutE, the presumed malonic semialdehyde reductase involved in pyrimidine degradation since both are able to detoxify malonic semialdehyde.</text>
</comment>
<organism evidence="12 13">
    <name type="scientific">Tunturiibacter lichenicola</name>
    <dbReference type="NCBI Taxonomy" id="2051959"/>
    <lineage>
        <taxon>Bacteria</taxon>
        <taxon>Pseudomonadati</taxon>
        <taxon>Acidobacteriota</taxon>
        <taxon>Terriglobia</taxon>
        <taxon>Terriglobales</taxon>
        <taxon>Acidobacteriaceae</taxon>
        <taxon>Tunturiibacter</taxon>
    </lineage>
</organism>
<dbReference type="SUPFAM" id="SSF51735">
    <property type="entry name" value="NAD(P)-binding Rossmann-fold domains"/>
    <property type="match status" value="1"/>
</dbReference>
<dbReference type="PIRSF" id="PIRSF000126">
    <property type="entry name" value="11-beta-HSD1"/>
    <property type="match status" value="1"/>
</dbReference>
<accession>A0A7W8J912</accession>
<evidence type="ECO:0000256" key="7">
    <source>
        <dbReference type="ARBA" id="ARBA00044271"/>
    </source>
</evidence>
<name>A0A7W8J912_9BACT</name>
<evidence type="ECO:0000256" key="3">
    <source>
        <dbReference type="ARBA" id="ARBA00043812"/>
    </source>
</evidence>
<comment type="caution">
    <text evidence="12">The sequence shown here is derived from an EMBL/GenBank/DDBJ whole genome shotgun (WGS) entry which is preliminary data.</text>
</comment>
<dbReference type="AlphaFoldDB" id="A0A7W8J912"/>
<dbReference type="InterPro" id="IPR020904">
    <property type="entry name" value="Sc_DH/Rdtase_CS"/>
</dbReference>
<comment type="catalytic activity">
    <reaction evidence="10">
        <text>3-hydroxypropanoate + NADP(+) = 3-oxopropanoate + NADPH + H(+)</text>
        <dbReference type="Rhea" id="RHEA:26438"/>
        <dbReference type="ChEBI" id="CHEBI:15378"/>
        <dbReference type="ChEBI" id="CHEBI:16510"/>
        <dbReference type="ChEBI" id="CHEBI:33190"/>
        <dbReference type="ChEBI" id="CHEBI:57783"/>
        <dbReference type="ChEBI" id="CHEBI:58349"/>
        <dbReference type="EC" id="1.1.1.298"/>
    </reaction>
</comment>
<evidence type="ECO:0000313" key="13">
    <source>
        <dbReference type="Proteomes" id="UP000569092"/>
    </source>
</evidence>
<evidence type="ECO:0000256" key="10">
    <source>
        <dbReference type="ARBA" id="ARBA00047274"/>
    </source>
</evidence>
<dbReference type="InterPro" id="IPR002347">
    <property type="entry name" value="SDR_fam"/>
</dbReference>
<dbReference type="EMBL" id="JACHDZ010000002">
    <property type="protein sequence ID" value="MBB5343557.1"/>
    <property type="molecule type" value="Genomic_DNA"/>
</dbReference>
<dbReference type="PROSITE" id="PS00061">
    <property type="entry name" value="ADH_SHORT"/>
    <property type="match status" value="1"/>
</dbReference>
<keyword evidence="2" id="KW-0560">Oxidoreductase</keyword>
<dbReference type="Proteomes" id="UP000569092">
    <property type="component" value="Unassembled WGS sequence"/>
</dbReference>
<comment type="catalytic activity">
    <reaction evidence="3">
        <text>L-allo-threonine + NADP(+) = aminoacetone + CO2 + NADPH</text>
        <dbReference type="Rhea" id="RHEA:43524"/>
        <dbReference type="ChEBI" id="CHEBI:16526"/>
        <dbReference type="ChEBI" id="CHEBI:57783"/>
        <dbReference type="ChEBI" id="CHEBI:58320"/>
        <dbReference type="ChEBI" id="CHEBI:58349"/>
        <dbReference type="ChEBI" id="CHEBI:58585"/>
        <dbReference type="EC" id="1.1.1.381"/>
    </reaction>
</comment>
<evidence type="ECO:0000313" key="12">
    <source>
        <dbReference type="EMBL" id="MBB5343557.1"/>
    </source>
</evidence>
<dbReference type="Pfam" id="PF00106">
    <property type="entry name" value="adh_short"/>
    <property type="match status" value="1"/>
</dbReference>
<protein>
    <recommendedName>
        <fullName evidence="6">NADP-dependent 3-hydroxy acid dehydrogenase YdfG</fullName>
        <ecNumber evidence="4">1.1.1.298</ecNumber>
        <ecNumber evidence="5">1.1.1.381</ecNumber>
    </recommendedName>
    <alternativeName>
        <fullName evidence="8">L-allo-threonine dehydrogenase</fullName>
    </alternativeName>
    <alternativeName>
        <fullName evidence="7">Malonic semialdehyde reductase</fullName>
    </alternativeName>
</protein>
<reference evidence="12 13" key="1">
    <citation type="submission" date="2020-08" db="EMBL/GenBank/DDBJ databases">
        <title>Genomic Encyclopedia of Type Strains, Phase IV (KMG-V): Genome sequencing to study the core and pangenomes of soil and plant-associated prokaryotes.</title>
        <authorList>
            <person name="Whitman W."/>
        </authorList>
    </citation>
    <scope>NUCLEOTIDE SEQUENCE [LARGE SCALE GENOMIC DNA]</scope>
    <source>
        <strain evidence="12 13">M8US30</strain>
    </source>
</reference>
<dbReference type="PANTHER" id="PTHR43086">
    <property type="entry name" value="VERY-LONG-CHAIN 3-OXOOACYL-COA REDUCTASE"/>
    <property type="match status" value="1"/>
</dbReference>
<evidence type="ECO:0000256" key="11">
    <source>
        <dbReference type="RuleBase" id="RU000363"/>
    </source>
</evidence>
<dbReference type="InterPro" id="IPR036291">
    <property type="entry name" value="NAD(P)-bd_dom_sf"/>
</dbReference>
<dbReference type="EC" id="1.1.1.298" evidence="4"/>
<dbReference type="PRINTS" id="PR00081">
    <property type="entry name" value="GDHRDH"/>
</dbReference>
<dbReference type="GO" id="GO:0035527">
    <property type="term" value="F:3-hydroxypropionate dehydrogenase (NADP+) activity"/>
    <property type="evidence" value="ECO:0007669"/>
    <property type="project" value="UniProtKB-EC"/>
</dbReference>
<evidence type="ECO:0000256" key="6">
    <source>
        <dbReference type="ARBA" id="ARBA00044065"/>
    </source>
</evidence>
<dbReference type="EC" id="1.1.1.381" evidence="5"/>
<evidence type="ECO:0000256" key="2">
    <source>
        <dbReference type="ARBA" id="ARBA00023002"/>
    </source>
</evidence>
<dbReference type="PANTHER" id="PTHR43086:SF3">
    <property type="entry name" value="NADP-DEPENDENT 3-HYDROXY ACID DEHYDROGENASE YDFG"/>
    <property type="match status" value="1"/>
</dbReference>
<gene>
    <name evidence="12" type="ORF">HDF10_001532</name>
</gene>
<evidence type="ECO:0000256" key="8">
    <source>
        <dbReference type="ARBA" id="ARBA00044349"/>
    </source>
</evidence>
<evidence type="ECO:0000256" key="4">
    <source>
        <dbReference type="ARBA" id="ARBA00044050"/>
    </source>
</evidence>
<dbReference type="Gene3D" id="3.40.50.720">
    <property type="entry name" value="NAD(P)-binding Rossmann-like Domain"/>
    <property type="match status" value="1"/>
</dbReference>
<comment type="similarity">
    <text evidence="1 11">Belongs to the short-chain dehydrogenases/reductases (SDR) family.</text>
</comment>
<proteinExistence type="inferred from homology"/>
<dbReference type="PRINTS" id="PR00080">
    <property type="entry name" value="SDRFAMILY"/>
</dbReference>
<evidence type="ECO:0000256" key="5">
    <source>
        <dbReference type="ARBA" id="ARBA00044059"/>
    </source>
</evidence>